<dbReference type="PROSITE" id="PS50110">
    <property type="entry name" value="RESPONSE_REGULATORY"/>
    <property type="match status" value="1"/>
</dbReference>
<evidence type="ECO:0000256" key="1">
    <source>
        <dbReference type="ARBA" id="ARBA00000085"/>
    </source>
</evidence>
<evidence type="ECO:0000259" key="7">
    <source>
        <dbReference type="PROSITE" id="PS50109"/>
    </source>
</evidence>
<evidence type="ECO:0000259" key="9">
    <source>
        <dbReference type="PROSITE" id="PS50112"/>
    </source>
</evidence>
<dbReference type="InterPro" id="IPR004358">
    <property type="entry name" value="Sig_transdc_His_kin-like_C"/>
</dbReference>
<evidence type="ECO:0000256" key="6">
    <source>
        <dbReference type="SAM" id="Phobius"/>
    </source>
</evidence>
<feature type="domain" description="Response regulatory" evidence="8">
    <location>
        <begin position="579"/>
        <end position="693"/>
    </location>
</feature>
<feature type="transmembrane region" description="Helical" evidence="6">
    <location>
        <begin position="157"/>
        <end position="179"/>
    </location>
</feature>
<dbReference type="STRING" id="378806.STAUR_7897"/>
<dbReference type="Pfam" id="PF00072">
    <property type="entry name" value="Response_reg"/>
    <property type="match status" value="1"/>
</dbReference>
<dbReference type="PANTHER" id="PTHR43065">
    <property type="entry name" value="SENSOR HISTIDINE KINASE"/>
    <property type="match status" value="1"/>
</dbReference>
<dbReference type="eggNOG" id="COG2202">
    <property type="taxonomic scope" value="Bacteria"/>
</dbReference>
<dbReference type="EMBL" id="CP002271">
    <property type="protein sequence ID" value="ADO75652.1"/>
    <property type="molecule type" value="Genomic_DNA"/>
</dbReference>
<evidence type="ECO:0000256" key="3">
    <source>
        <dbReference type="ARBA" id="ARBA00022553"/>
    </source>
</evidence>
<dbReference type="InterPro" id="IPR013655">
    <property type="entry name" value="PAS_fold_3"/>
</dbReference>
<sequence length="714" mass="78101">MGSIARVSESLSEGALAEKFRAAEQGVTQLRLLVVLVGSASYPWLDKTGHVPGLAYLLLGLGGLYALGLYLGNPLLRDRVVLPVTLTSTCDSLFVMGWLYATGGVYTHYHPLIVLNVVAVGLRFTPRVTVLCTLLMGVFYLLVLGAMGQLLEYPVLALLNAAQLFMAGLLGLICSRMVLEQLVAKFELQKRLRTEEKLARSEAALAEAQAIARMGSWTWEVSTDFHTWSSELYRILGHTPERVASHEALLESMHPEDRRPFWETLERALGGLPTLHGEFRLLQASGQVRWIHIWGKVARDEAGKAVRVSGTAQDITERKTLETRLAVADRMAALGTLAGGVAHEINNPLTFITSNLLYLEESLGPVAADQLPHIEEMRKAVFDAREGAHRVRTIVRELRTFSRVEDARRVPVDVHRGLDFAISMAAQELRPRARLVRDYGQIPAVLGDETRLGQVFLNLLVNAAQAIPEGNPGEHTVTVHTHLSESGQVQVEIRDTGSGMRPEVLARIFEPFFTTKPVGVGTGLGLSICHGIVAAHGGSISARSELGKGTVFTVLLPATDAPLAVPQKAVTPPRPVRARILIIDDEPMVSASLRRTLKDSYDVTALLGMEALHRLLGGEVFDVIVCDLAMPDITGMELYDRLRESRPELAARMIFLTGGAFTPRAGEFIAQAQYWLEKPVEVPALRNLLQQVIHETRRPTGEEGPGRAPPEGGS</sequence>
<evidence type="ECO:0000259" key="8">
    <source>
        <dbReference type="PROSITE" id="PS50110"/>
    </source>
</evidence>
<name>E3FNH9_STIAD</name>
<dbReference type="SUPFAM" id="SSF47384">
    <property type="entry name" value="Homodimeric domain of signal transducing histidine kinase"/>
    <property type="match status" value="1"/>
</dbReference>
<dbReference type="SUPFAM" id="SSF55874">
    <property type="entry name" value="ATPase domain of HSP90 chaperone/DNA topoisomerase II/histidine kinase"/>
    <property type="match status" value="1"/>
</dbReference>
<feature type="compositionally biased region" description="Basic and acidic residues" evidence="5">
    <location>
        <begin position="695"/>
        <end position="705"/>
    </location>
</feature>
<protein>
    <recommendedName>
        <fullName evidence="2">histidine kinase</fullName>
        <ecNumber evidence="2">2.7.13.3</ecNumber>
    </recommendedName>
</protein>
<dbReference type="Gene3D" id="3.30.450.20">
    <property type="entry name" value="PAS domain"/>
    <property type="match status" value="1"/>
</dbReference>
<dbReference type="OrthoDB" id="5487437at2"/>
<dbReference type="Gene3D" id="3.40.50.2300">
    <property type="match status" value="1"/>
</dbReference>
<dbReference type="PRINTS" id="PR00344">
    <property type="entry name" value="BCTRLSENSOR"/>
</dbReference>
<feature type="domain" description="PAS" evidence="9">
    <location>
        <begin position="228"/>
        <end position="272"/>
    </location>
</feature>
<dbReference type="Gene3D" id="3.30.565.10">
    <property type="entry name" value="Histidine kinase-like ATPase, C-terminal domain"/>
    <property type="match status" value="1"/>
</dbReference>
<dbReference type="InterPro" id="IPR001610">
    <property type="entry name" value="PAC"/>
</dbReference>
<dbReference type="Gene3D" id="1.10.287.130">
    <property type="match status" value="1"/>
</dbReference>
<organism evidence="11 12">
    <name type="scientific">Stigmatella aurantiaca (strain DW4/3-1)</name>
    <dbReference type="NCBI Taxonomy" id="378806"/>
    <lineage>
        <taxon>Bacteria</taxon>
        <taxon>Pseudomonadati</taxon>
        <taxon>Myxococcota</taxon>
        <taxon>Myxococcia</taxon>
        <taxon>Myxococcales</taxon>
        <taxon>Cystobacterineae</taxon>
        <taxon>Archangiaceae</taxon>
        <taxon>Stigmatella</taxon>
    </lineage>
</organism>
<dbReference type="SMART" id="SM00448">
    <property type="entry name" value="REC"/>
    <property type="match status" value="1"/>
</dbReference>
<keyword evidence="6" id="KW-1133">Transmembrane helix</keyword>
<dbReference type="HOGENOM" id="CLU_014320_0_0_7"/>
<evidence type="ECO:0000313" key="12">
    <source>
        <dbReference type="Proteomes" id="UP000001351"/>
    </source>
</evidence>
<keyword evidence="3 4" id="KW-0597">Phosphoprotein</keyword>
<dbReference type="InterPro" id="IPR000700">
    <property type="entry name" value="PAS-assoc_C"/>
</dbReference>
<dbReference type="eggNOG" id="COG0784">
    <property type="taxonomic scope" value="Bacteria"/>
</dbReference>
<feature type="transmembrane region" description="Helical" evidence="6">
    <location>
        <begin position="131"/>
        <end position="151"/>
    </location>
</feature>
<dbReference type="InterPro" id="IPR003594">
    <property type="entry name" value="HATPase_dom"/>
</dbReference>
<feature type="transmembrane region" description="Helical" evidence="6">
    <location>
        <begin position="80"/>
        <end position="100"/>
    </location>
</feature>
<dbReference type="EC" id="2.7.13.3" evidence="2"/>
<keyword evidence="12" id="KW-1185">Reference proteome</keyword>
<dbReference type="NCBIfam" id="TIGR00229">
    <property type="entry name" value="sensory_box"/>
    <property type="match status" value="1"/>
</dbReference>
<dbReference type="InterPro" id="IPR035965">
    <property type="entry name" value="PAS-like_dom_sf"/>
</dbReference>
<dbReference type="Proteomes" id="UP000001351">
    <property type="component" value="Chromosome"/>
</dbReference>
<dbReference type="CDD" id="cd00082">
    <property type="entry name" value="HisKA"/>
    <property type="match status" value="1"/>
</dbReference>
<dbReference type="GO" id="GO:0000155">
    <property type="term" value="F:phosphorelay sensor kinase activity"/>
    <property type="evidence" value="ECO:0007669"/>
    <property type="project" value="InterPro"/>
</dbReference>
<dbReference type="InterPro" id="IPR036890">
    <property type="entry name" value="HATPase_C_sf"/>
</dbReference>
<evidence type="ECO:0000313" key="11">
    <source>
        <dbReference type="EMBL" id="ADO75652.1"/>
    </source>
</evidence>
<dbReference type="PANTHER" id="PTHR43065:SF50">
    <property type="entry name" value="HISTIDINE KINASE"/>
    <property type="match status" value="1"/>
</dbReference>
<dbReference type="InterPro" id="IPR000014">
    <property type="entry name" value="PAS"/>
</dbReference>
<dbReference type="SMART" id="SM00086">
    <property type="entry name" value="PAC"/>
    <property type="match status" value="1"/>
</dbReference>
<proteinExistence type="predicted"/>
<dbReference type="PROSITE" id="PS50113">
    <property type="entry name" value="PAC"/>
    <property type="match status" value="1"/>
</dbReference>
<dbReference type="PROSITE" id="PS50112">
    <property type="entry name" value="PAS"/>
    <property type="match status" value="1"/>
</dbReference>
<gene>
    <name evidence="11" type="ordered locus">STAUR_7897</name>
</gene>
<dbReference type="Pfam" id="PF02518">
    <property type="entry name" value="HATPase_c"/>
    <property type="match status" value="1"/>
</dbReference>
<keyword evidence="6" id="KW-0812">Transmembrane</keyword>
<dbReference type="SUPFAM" id="SSF55785">
    <property type="entry name" value="PYP-like sensor domain (PAS domain)"/>
    <property type="match status" value="1"/>
</dbReference>
<feature type="region of interest" description="Disordered" evidence="5">
    <location>
        <begin position="695"/>
        <end position="714"/>
    </location>
</feature>
<dbReference type="PROSITE" id="PS50109">
    <property type="entry name" value="HIS_KIN"/>
    <property type="match status" value="1"/>
</dbReference>
<dbReference type="RefSeq" id="WP_013378080.1">
    <property type="nucleotide sequence ID" value="NC_014623.1"/>
</dbReference>
<comment type="catalytic activity">
    <reaction evidence="1">
        <text>ATP + protein L-histidine = ADP + protein N-phospho-L-histidine.</text>
        <dbReference type="EC" id="2.7.13.3"/>
    </reaction>
</comment>
<keyword evidence="6" id="KW-0472">Membrane</keyword>
<evidence type="ECO:0000259" key="10">
    <source>
        <dbReference type="PROSITE" id="PS50113"/>
    </source>
</evidence>
<dbReference type="InterPro" id="IPR005467">
    <property type="entry name" value="His_kinase_dom"/>
</dbReference>
<feature type="domain" description="PAC" evidence="10">
    <location>
        <begin position="275"/>
        <end position="327"/>
    </location>
</feature>
<evidence type="ECO:0000256" key="5">
    <source>
        <dbReference type="SAM" id="MobiDB-lite"/>
    </source>
</evidence>
<dbReference type="eggNOG" id="COG4191">
    <property type="taxonomic scope" value="Bacteria"/>
</dbReference>
<feature type="transmembrane region" description="Helical" evidence="6">
    <location>
        <begin position="53"/>
        <end position="73"/>
    </location>
</feature>
<dbReference type="SMART" id="SM00387">
    <property type="entry name" value="HATPase_c"/>
    <property type="match status" value="1"/>
</dbReference>
<dbReference type="InterPro" id="IPR003661">
    <property type="entry name" value="HisK_dim/P_dom"/>
</dbReference>
<feature type="domain" description="Histidine kinase" evidence="7">
    <location>
        <begin position="340"/>
        <end position="560"/>
    </location>
</feature>
<feature type="modified residue" description="4-aspartylphosphate" evidence="4">
    <location>
        <position position="627"/>
    </location>
</feature>
<dbReference type="SMART" id="SM00388">
    <property type="entry name" value="HisKA"/>
    <property type="match status" value="1"/>
</dbReference>
<accession>E3FNH9</accession>
<dbReference type="KEGG" id="sur:STAUR_7897"/>
<evidence type="ECO:0000256" key="4">
    <source>
        <dbReference type="PROSITE-ProRule" id="PRU00169"/>
    </source>
</evidence>
<dbReference type="SUPFAM" id="SSF52172">
    <property type="entry name" value="CheY-like"/>
    <property type="match status" value="1"/>
</dbReference>
<evidence type="ECO:0000256" key="2">
    <source>
        <dbReference type="ARBA" id="ARBA00012438"/>
    </source>
</evidence>
<dbReference type="InterPro" id="IPR011006">
    <property type="entry name" value="CheY-like_superfamily"/>
</dbReference>
<dbReference type="InterPro" id="IPR036097">
    <property type="entry name" value="HisK_dim/P_sf"/>
</dbReference>
<dbReference type="Pfam" id="PF08447">
    <property type="entry name" value="PAS_3"/>
    <property type="match status" value="1"/>
</dbReference>
<dbReference type="Gene3D" id="2.10.70.100">
    <property type="match status" value="1"/>
</dbReference>
<dbReference type="CDD" id="cd00156">
    <property type="entry name" value="REC"/>
    <property type="match status" value="1"/>
</dbReference>
<dbReference type="AlphaFoldDB" id="E3FNH9"/>
<dbReference type="InterPro" id="IPR001789">
    <property type="entry name" value="Sig_transdc_resp-reg_receiver"/>
</dbReference>
<dbReference type="Pfam" id="PF00512">
    <property type="entry name" value="HisKA"/>
    <property type="match status" value="1"/>
</dbReference>
<reference evidence="11 12" key="1">
    <citation type="journal article" date="2011" name="Mol. Biol. Evol.">
        <title>Comparative genomic analysis of fruiting body formation in Myxococcales.</title>
        <authorList>
            <person name="Huntley S."/>
            <person name="Hamann N."/>
            <person name="Wegener-Feldbrugge S."/>
            <person name="Treuner-Lange A."/>
            <person name="Kube M."/>
            <person name="Reinhardt R."/>
            <person name="Klages S."/>
            <person name="Muller R."/>
            <person name="Ronning C.M."/>
            <person name="Nierman W.C."/>
            <person name="Sogaard-Andersen L."/>
        </authorList>
    </citation>
    <scope>NUCLEOTIDE SEQUENCE [LARGE SCALE GENOMIC DNA]</scope>
    <source>
        <strain evidence="11 12">DW4/3-1</strain>
    </source>
</reference>
<dbReference type="CDD" id="cd00130">
    <property type="entry name" value="PAS"/>
    <property type="match status" value="1"/>
</dbReference>